<feature type="transmembrane region" description="Helical" evidence="8">
    <location>
        <begin position="229"/>
        <end position="249"/>
    </location>
</feature>
<dbReference type="EMBL" id="BMME01000001">
    <property type="protein sequence ID" value="GGJ96632.1"/>
    <property type="molecule type" value="Genomic_DNA"/>
</dbReference>
<accession>A0ABQ2E6G8</accession>
<feature type="transmembrane region" description="Helical" evidence="8">
    <location>
        <begin position="166"/>
        <end position="192"/>
    </location>
</feature>
<feature type="transmembrane region" description="Helical" evidence="8">
    <location>
        <begin position="6"/>
        <end position="24"/>
    </location>
</feature>
<proteinExistence type="predicted"/>
<keyword evidence="4 8" id="KW-0812">Transmembrane</keyword>
<feature type="transmembrane region" description="Helical" evidence="8">
    <location>
        <begin position="66"/>
        <end position="86"/>
    </location>
</feature>
<keyword evidence="7 8" id="KW-0472">Membrane</keyword>
<dbReference type="InterPro" id="IPR006153">
    <property type="entry name" value="Cation/H_exchanger_TM"/>
</dbReference>
<dbReference type="PANTHER" id="PTHR32468:SF0">
    <property type="entry name" value="K(+)_H(+) ANTIPORTER 1"/>
    <property type="match status" value="1"/>
</dbReference>
<dbReference type="RefSeq" id="WP_132985852.1">
    <property type="nucleotide sequence ID" value="NZ_BMME01000001.1"/>
</dbReference>
<dbReference type="InterPro" id="IPR050794">
    <property type="entry name" value="CPA2_transporter"/>
</dbReference>
<comment type="caution">
    <text evidence="10">The sequence shown here is derived from an EMBL/GenBank/DDBJ whole genome shotgun (WGS) entry which is preliminary data.</text>
</comment>
<feature type="transmembrane region" description="Helical" evidence="8">
    <location>
        <begin position="36"/>
        <end position="54"/>
    </location>
</feature>
<evidence type="ECO:0000313" key="11">
    <source>
        <dbReference type="Proteomes" id="UP000599009"/>
    </source>
</evidence>
<dbReference type="Proteomes" id="UP000599009">
    <property type="component" value="Unassembled WGS sequence"/>
</dbReference>
<organism evidence="10 11">
    <name type="scientific">Luteimonas terricola</name>
    <dbReference type="NCBI Taxonomy" id="645597"/>
    <lineage>
        <taxon>Bacteria</taxon>
        <taxon>Pseudomonadati</taxon>
        <taxon>Pseudomonadota</taxon>
        <taxon>Gammaproteobacteria</taxon>
        <taxon>Lysobacterales</taxon>
        <taxon>Lysobacteraceae</taxon>
        <taxon>Luteimonas</taxon>
    </lineage>
</organism>
<evidence type="ECO:0000256" key="2">
    <source>
        <dbReference type="ARBA" id="ARBA00022448"/>
    </source>
</evidence>
<reference evidence="11" key="1">
    <citation type="journal article" date="2019" name="Int. J. Syst. Evol. Microbiol.">
        <title>The Global Catalogue of Microorganisms (GCM) 10K type strain sequencing project: providing services to taxonomists for standard genome sequencing and annotation.</title>
        <authorList>
            <consortium name="The Broad Institute Genomics Platform"/>
            <consortium name="The Broad Institute Genome Sequencing Center for Infectious Disease"/>
            <person name="Wu L."/>
            <person name="Ma J."/>
        </authorList>
    </citation>
    <scope>NUCLEOTIDE SEQUENCE [LARGE SCALE GENOMIC DNA]</scope>
    <source>
        <strain evidence="11">CGMCC 1.8985</strain>
    </source>
</reference>
<feature type="transmembrane region" description="Helical" evidence="8">
    <location>
        <begin position="381"/>
        <end position="401"/>
    </location>
</feature>
<dbReference type="InterPro" id="IPR038770">
    <property type="entry name" value="Na+/solute_symporter_sf"/>
</dbReference>
<evidence type="ECO:0000256" key="4">
    <source>
        <dbReference type="ARBA" id="ARBA00022692"/>
    </source>
</evidence>
<feature type="transmembrane region" description="Helical" evidence="8">
    <location>
        <begin position="98"/>
        <end position="118"/>
    </location>
</feature>
<keyword evidence="6" id="KW-0406">Ion transport</keyword>
<keyword evidence="2" id="KW-0813">Transport</keyword>
<protein>
    <recommendedName>
        <fullName evidence="9">Cation/H+ exchanger transmembrane domain-containing protein</fullName>
    </recommendedName>
</protein>
<comment type="subcellular location">
    <subcellularLocation>
        <location evidence="1">Membrane</location>
        <topology evidence="1">Multi-pass membrane protein</topology>
    </subcellularLocation>
</comment>
<evidence type="ECO:0000256" key="5">
    <source>
        <dbReference type="ARBA" id="ARBA00022989"/>
    </source>
</evidence>
<feature type="transmembrane region" description="Helical" evidence="8">
    <location>
        <begin position="130"/>
        <end position="154"/>
    </location>
</feature>
<keyword evidence="5 8" id="KW-1133">Transmembrane helix</keyword>
<feature type="transmembrane region" description="Helical" evidence="8">
    <location>
        <begin position="198"/>
        <end position="217"/>
    </location>
</feature>
<name>A0ABQ2E6G8_9GAMM</name>
<evidence type="ECO:0000256" key="7">
    <source>
        <dbReference type="ARBA" id="ARBA00023136"/>
    </source>
</evidence>
<evidence type="ECO:0000256" key="3">
    <source>
        <dbReference type="ARBA" id="ARBA00022449"/>
    </source>
</evidence>
<keyword evidence="3" id="KW-0050">Antiport</keyword>
<evidence type="ECO:0000256" key="8">
    <source>
        <dbReference type="SAM" id="Phobius"/>
    </source>
</evidence>
<feature type="domain" description="Cation/H+ exchanger transmembrane" evidence="9">
    <location>
        <begin position="15"/>
        <end position="397"/>
    </location>
</feature>
<evidence type="ECO:0000313" key="10">
    <source>
        <dbReference type="EMBL" id="GGJ96632.1"/>
    </source>
</evidence>
<dbReference type="PANTHER" id="PTHR32468">
    <property type="entry name" value="CATION/H + ANTIPORTER"/>
    <property type="match status" value="1"/>
</dbReference>
<feature type="transmembrane region" description="Helical" evidence="8">
    <location>
        <begin position="309"/>
        <end position="327"/>
    </location>
</feature>
<gene>
    <name evidence="10" type="ORF">GCM10011394_01870</name>
</gene>
<dbReference type="Pfam" id="PF00999">
    <property type="entry name" value="Na_H_Exchanger"/>
    <property type="match status" value="1"/>
</dbReference>
<feature type="transmembrane region" description="Helical" evidence="8">
    <location>
        <begin position="285"/>
        <end position="303"/>
    </location>
</feature>
<evidence type="ECO:0000256" key="6">
    <source>
        <dbReference type="ARBA" id="ARBA00023065"/>
    </source>
</evidence>
<keyword evidence="11" id="KW-1185">Reference proteome</keyword>
<dbReference type="Gene3D" id="1.20.1530.20">
    <property type="match status" value="1"/>
</dbReference>
<evidence type="ECO:0000259" key="9">
    <source>
        <dbReference type="Pfam" id="PF00999"/>
    </source>
</evidence>
<sequence length="423" mass="43417">MHHSPLLLQLVIILLTARACGLLLRHVGQPPVIGEMAAGLLLGPIVFGAWFPGFHATVFAPESLPGLASLAELGLVLFMFIVGVELRAPDGVKAQLRSAGLVGVASVLVPMALGFAASPLLHPYAPDGVALAPFALFMAAAMSITAFPILARILKERGMTHTPLGRLALGGAAIADVLAWIMLALVVALVGAGDGHGGFLRTIAGLAILAAVVFVLLRPLYAWLLRTHAADGVPSLMVLAALLIGAFACAAATEWLGVHAVFGAFLFGACLPRDDRLLGSLIERVEYLAIVVLMPIFFALAGLSTTRDAFTGAALGAMLLILAVAVVGKVAGGAAGARLSGLGWRESFAVGSLMNARALMELIVIKVGLDAGIIGQDLFTMLLVMAILTTVMTGPLVSLSLGRRAAQALGTVPAGEPPAQRGG</sequence>
<evidence type="ECO:0000256" key="1">
    <source>
        <dbReference type="ARBA" id="ARBA00004141"/>
    </source>
</evidence>